<reference evidence="1" key="1">
    <citation type="submission" date="2023-10" db="EMBL/GenBank/DDBJ databases">
        <authorList>
            <person name="Rodriguez Cubillos JULIANA M."/>
            <person name="De Vega J."/>
        </authorList>
    </citation>
    <scope>NUCLEOTIDE SEQUENCE</scope>
</reference>
<feature type="non-terminal residue" evidence="1">
    <location>
        <position position="1"/>
    </location>
</feature>
<proteinExistence type="predicted"/>
<gene>
    <name evidence="1" type="ORF">MILVUS5_LOCUS33440</name>
</gene>
<comment type="caution">
    <text evidence="1">The sequence shown here is derived from an EMBL/GenBank/DDBJ whole genome shotgun (WGS) entry which is preliminary data.</text>
</comment>
<dbReference type="Proteomes" id="UP001177021">
    <property type="component" value="Unassembled WGS sequence"/>
</dbReference>
<organism evidence="1 2">
    <name type="scientific">Trifolium pratense</name>
    <name type="common">Red clover</name>
    <dbReference type="NCBI Taxonomy" id="57577"/>
    <lineage>
        <taxon>Eukaryota</taxon>
        <taxon>Viridiplantae</taxon>
        <taxon>Streptophyta</taxon>
        <taxon>Embryophyta</taxon>
        <taxon>Tracheophyta</taxon>
        <taxon>Spermatophyta</taxon>
        <taxon>Magnoliopsida</taxon>
        <taxon>eudicotyledons</taxon>
        <taxon>Gunneridae</taxon>
        <taxon>Pentapetalae</taxon>
        <taxon>rosids</taxon>
        <taxon>fabids</taxon>
        <taxon>Fabales</taxon>
        <taxon>Fabaceae</taxon>
        <taxon>Papilionoideae</taxon>
        <taxon>50 kb inversion clade</taxon>
        <taxon>NPAAA clade</taxon>
        <taxon>Hologalegina</taxon>
        <taxon>IRL clade</taxon>
        <taxon>Trifolieae</taxon>
        <taxon>Trifolium</taxon>
    </lineage>
</organism>
<sequence>RVSPSLCFLHSFRDRPPHRSTTLKSGLKSLYFSFSQSQAALRRRSQPLSRSRSAHRSQLVLILRHQKMARTPARKPNPPPRRGQKYAFITLNQVFNANFARKYNVSFCVVRCDNPRESDRLKKCSALAIANYNMLKGTHYQFVNVEMATYEIVAGTIYHITFKARNAENENECSSFQATMFHNKSIRKVMYIRKKGSRNWCDGSLSEVVETQPSEEGESANPVIHQDMRGPQQPLLVYSRRKGNRVHNE</sequence>
<protein>
    <submittedName>
        <fullName evidence="1">Uncharacterized protein</fullName>
    </submittedName>
</protein>
<evidence type="ECO:0000313" key="2">
    <source>
        <dbReference type="Proteomes" id="UP001177021"/>
    </source>
</evidence>
<name>A0ACB0LI46_TRIPR</name>
<accession>A0ACB0LI46</accession>
<evidence type="ECO:0000313" key="1">
    <source>
        <dbReference type="EMBL" id="CAJ2669184.1"/>
    </source>
</evidence>
<dbReference type="EMBL" id="CASHSV030000615">
    <property type="protein sequence ID" value="CAJ2669184.1"/>
    <property type="molecule type" value="Genomic_DNA"/>
</dbReference>
<keyword evidence="2" id="KW-1185">Reference proteome</keyword>